<keyword evidence="5" id="KW-0472">Membrane</keyword>
<keyword evidence="3 6" id="KW-0732">Signal</keyword>
<feature type="domain" description="Leucine-rich repeat-containing N-terminal plant-type" evidence="7">
    <location>
        <begin position="35"/>
        <end position="78"/>
    </location>
</feature>
<reference evidence="9" key="1">
    <citation type="journal article" date="2016" name="Nature">
        <title>The genome of the seagrass Zostera marina reveals angiosperm adaptation to the sea.</title>
        <authorList>
            <person name="Olsen J.L."/>
            <person name="Rouze P."/>
            <person name="Verhelst B."/>
            <person name="Lin Y.-C."/>
            <person name="Bayer T."/>
            <person name="Collen J."/>
            <person name="Dattolo E."/>
            <person name="De Paoli E."/>
            <person name="Dittami S."/>
            <person name="Maumus F."/>
            <person name="Michel G."/>
            <person name="Kersting A."/>
            <person name="Lauritano C."/>
            <person name="Lohaus R."/>
            <person name="Toepel M."/>
            <person name="Tonon T."/>
            <person name="Vanneste K."/>
            <person name="Amirebrahimi M."/>
            <person name="Brakel J."/>
            <person name="Bostroem C."/>
            <person name="Chovatia M."/>
            <person name="Grimwood J."/>
            <person name="Jenkins J.W."/>
            <person name="Jueterbock A."/>
            <person name="Mraz A."/>
            <person name="Stam W.T."/>
            <person name="Tice H."/>
            <person name="Bornberg-Bauer E."/>
            <person name="Green P.J."/>
            <person name="Pearson G.A."/>
            <person name="Procaccini G."/>
            <person name="Duarte C.M."/>
            <person name="Schmutz J."/>
            <person name="Reusch T.B.H."/>
            <person name="Van de Peer Y."/>
        </authorList>
    </citation>
    <scope>NUCLEOTIDE SEQUENCE [LARGE SCALE GENOMIC DNA]</scope>
    <source>
        <strain evidence="9">cv. Finnish</strain>
    </source>
</reference>
<dbReference type="Gene3D" id="3.80.10.10">
    <property type="entry name" value="Ribonuclease Inhibitor"/>
    <property type="match status" value="1"/>
</dbReference>
<dbReference type="AlphaFoldDB" id="A0A0K9PJG9"/>
<sequence>MGGRCRILVLVLCYFLTQDHRRHGLVQAHQPCTRSDLSGLEQFKNGLLQNSSFPLDWFSFTGTSSATHCCHWVGITCDSDSRVTQLNLSSKGLIGLISGGTSPSFKFNLHALKLLDLSYNFLTGTVPDDFFRMKSLQELHLQGNLLTGIVVSEVVADFSNLVHLDISSNRFSGELPDVLGYLRSLQFFSAASNKISGFKGNKIMGYVEGEKKLEDAHSVQQD</sequence>
<comment type="caution">
    <text evidence="8">The sequence shown here is derived from an EMBL/GenBank/DDBJ whole genome shotgun (WGS) entry which is preliminary data.</text>
</comment>
<proteinExistence type="predicted"/>
<evidence type="ECO:0000259" key="7">
    <source>
        <dbReference type="Pfam" id="PF08263"/>
    </source>
</evidence>
<evidence type="ECO:0000256" key="4">
    <source>
        <dbReference type="ARBA" id="ARBA00022737"/>
    </source>
</evidence>
<name>A0A0K9PJG9_ZOSMR</name>
<feature type="signal peptide" evidence="6">
    <location>
        <begin position="1"/>
        <end position="21"/>
    </location>
</feature>
<dbReference type="Pfam" id="PF13855">
    <property type="entry name" value="LRR_8"/>
    <property type="match status" value="1"/>
</dbReference>
<dbReference type="OMA" id="SATHCCH"/>
<dbReference type="InterPro" id="IPR013210">
    <property type="entry name" value="LRR_N_plant-typ"/>
</dbReference>
<keyword evidence="9" id="KW-1185">Reference proteome</keyword>
<dbReference type="InterPro" id="IPR032675">
    <property type="entry name" value="LRR_dom_sf"/>
</dbReference>
<protein>
    <recommendedName>
        <fullName evidence="7">Leucine-rich repeat-containing N-terminal plant-type domain-containing protein</fullName>
    </recommendedName>
</protein>
<accession>A0A0K9PJG9</accession>
<dbReference type="Pfam" id="PF08263">
    <property type="entry name" value="LRRNT_2"/>
    <property type="match status" value="1"/>
</dbReference>
<dbReference type="PANTHER" id="PTHR48010">
    <property type="entry name" value="OS05G0588300 PROTEIN"/>
    <property type="match status" value="1"/>
</dbReference>
<dbReference type="PANTHER" id="PTHR48010:SF80">
    <property type="entry name" value="LEUCINE-RICH REPEAT-CONTAINING N-TERMINAL PLANT-TYPE DOMAIN-CONTAINING PROTEIN"/>
    <property type="match status" value="1"/>
</dbReference>
<dbReference type="Proteomes" id="UP000036987">
    <property type="component" value="Unassembled WGS sequence"/>
</dbReference>
<dbReference type="EMBL" id="LFYR01000839">
    <property type="protein sequence ID" value="KMZ68390.1"/>
    <property type="molecule type" value="Genomic_DNA"/>
</dbReference>
<dbReference type="FunFam" id="3.80.10.10:FF:000400">
    <property type="entry name" value="Nuclear pore complex protein NUP107"/>
    <property type="match status" value="1"/>
</dbReference>
<evidence type="ECO:0000256" key="2">
    <source>
        <dbReference type="ARBA" id="ARBA00022614"/>
    </source>
</evidence>
<keyword evidence="2" id="KW-0433">Leucine-rich repeat</keyword>
<dbReference type="InterPro" id="IPR050994">
    <property type="entry name" value="At_inactive_RLKs"/>
</dbReference>
<evidence type="ECO:0000313" key="9">
    <source>
        <dbReference type="Proteomes" id="UP000036987"/>
    </source>
</evidence>
<feature type="chain" id="PRO_5005527777" description="Leucine-rich repeat-containing N-terminal plant-type domain-containing protein" evidence="6">
    <location>
        <begin position="22"/>
        <end position="222"/>
    </location>
</feature>
<evidence type="ECO:0000256" key="6">
    <source>
        <dbReference type="SAM" id="SignalP"/>
    </source>
</evidence>
<comment type="subcellular location">
    <subcellularLocation>
        <location evidence="1">Membrane</location>
    </subcellularLocation>
</comment>
<evidence type="ECO:0000256" key="5">
    <source>
        <dbReference type="ARBA" id="ARBA00023136"/>
    </source>
</evidence>
<evidence type="ECO:0000313" key="8">
    <source>
        <dbReference type="EMBL" id="KMZ68390.1"/>
    </source>
</evidence>
<keyword evidence="4" id="KW-0677">Repeat</keyword>
<dbReference type="STRING" id="29655.A0A0K9PJG9"/>
<evidence type="ECO:0000256" key="1">
    <source>
        <dbReference type="ARBA" id="ARBA00004370"/>
    </source>
</evidence>
<dbReference type="InterPro" id="IPR001611">
    <property type="entry name" value="Leu-rich_rpt"/>
</dbReference>
<dbReference type="GO" id="GO:0038023">
    <property type="term" value="F:signaling receptor activity"/>
    <property type="evidence" value="ECO:0000318"/>
    <property type="project" value="GO_Central"/>
</dbReference>
<dbReference type="GO" id="GO:0005886">
    <property type="term" value="C:plasma membrane"/>
    <property type="evidence" value="ECO:0000318"/>
    <property type="project" value="GO_Central"/>
</dbReference>
<dbReference type="SUPFAM" id="SSF52058">
    <property type="entry name" value="L domain-like"/>
    <property type="match status" value="1"/>
</dbReference>
<dbReference type="Pfam" id="PF00560">
    <property type="entry name" value="LRR_1"/>
    <property type="match status" value="1"/>
</dbReference>
<gene>
    <name evidence="8" type="ORF">ZOSMA_23G00420</name>
</gene>
<dbReference type="OrthoDB" id="994806at2759"/>
<organism evidence="8 9">
    <name type="scientific">Zostera marina</name>
    <name type="common">Eelgrass</name>
    <dbReference type="NCBI Taxonomy" id="29655"/>
    <lineage>
        <taxon>Eukaryota</taxon>
        <taxon>Viridiplantae</taxon>
        <taxon>Streptophyta</taxon>
        <taxon>Embryophyta</taxon>
        <taxon>Tracheophyta</taxon>
        <taxon>Spermatophyta</taxon>
        <taxon>Magnoliopsida</taxon>
        <taxon>Liliopsida</taxon>
        <taxon>Zosteraceae</taxon>
        <taxon>Zostera</taxon>
    </lineage>
</organism>
<evidence type="ECO:0000256" key="3">
    <source>
        <dbReference type="ARBA" id="ARBA00022729"/>
    </source>
</evidence>